<name>A0AA35CN98_9FIRM</name>
<evidence type="ECO:0000313" key="2">
    <source>
        <dbReference type="Proteomes" id="UP001163687"/>
    </source>
</evidence>
<dbReference type="Proteomes" id="UP001163687">
    <property type="component" value="Chromosome"/>
</dbReference>
<gene>
    <name evidence="1" type="ORF">caldi_15200</name>
</gene>
<dbReference type="AlphaFoldDB" id="A0AA35CN98"/>
<dbReference type="KEGG" id="cmic:caldi_15200"/>
<protein>
    <submittedName>
        <fullName evidence="1">Uncharacterized protein</fullName>
    </submittedName>
</protein>
<proteinExistence type="predicted"/>
<accession>A0AA35CN98</accession>
<keyword evidence="2" id="KW-1185">Reference proteome</keyword>
<organism evidence="1 2">
    <name type="scientific">Caldinitratiruptor microaerophilus</name>
    <dbReference type="NCBI Taxonomy" id="671077"/>
    <lineage>
        <taxon>Bacteria</taxon>
        <taxon>Bacillati</taxon>
        <taxon>Bacillota</taxon>
        <taxon>Clostridia</taxon>
        <taxon>Eubacteriales</taxon>
        <taxon>Symbiobacteriaceae</taxon>
        <taxon>Caldinitratiruptor</taxon>
    </lineage>
</organism>
<sequence length="148" mass="14880">MVIYHAVRPLPARIAAALHLCPAGDAPASPASLLPDLAGQERTADLLRPQAGMRLEGVDPAGTRVYSCATGAAPAVVERAFAGMARVCGIPPSAYRLVAVHEPPWAGAVLAALGLAGARRAVSAYARLAGRAAAEAVRRGRGDGGAGA</sequence>
<reference evidence="1" key="1">
    <citation type="submission" date="2022-03" db="EMBL/GenBank/DDBJ databases">
        <title>Complete genome sequence of Caldinitratiruptor microaerophilus.</title>
        <authorList>
            <person name="Mukaiyama R."/>
            <person name="Nishiyama T."/>
            <person name="Ueda K."/>
        </authorList>
    </citation>
    <scope>NUCLEOTIDE SEQUENCE</scope>
    <source>
        <strain evidence="1">JCM 16183</strain>
    </source>
</reference>
<dbReference type="EMBL" id="AP025628">
    <property type="protein sequence ID" value="BDG60430.1"/>
    <property type="molecule type" value="Genomic_DNA"/>
</dbReference>
<evidence type="ECO:0000313" key="1">
    <source>
        <dbReference type="EMBL" id="BDG60430.1"/>
    </source>
</evidence>